<dbReference type="PANTHER" id="PTHR19384:SF128">
    <property type="entry name" value="NADPH OXIDOREDUCTASE A"/>
    <property type="match status" value="1"/>
</dbReference>
<dbReference type="SUPFAM" id="SSF63380">
    <property type="entry name" value="Riboflavin synthase domain-like"/>
    <property type="match status" value="1"/>
</dbReference>
<evidence type="ECO:0000256" key="7">
    <source>
        <dbReference type="ARBA" id="ARBA00023002"/>
    </source>
</evidence>
<dbReference type="Pfam" id="PF00258">
    <property type="entry name" value="Flavodoxin_1"/>
    <property type="match status" value="1"/>
</dbReference>
<protein>
    <submittedName>
        <fullName evidence="11">Sulfite reductase flavoprotein subunit alpha</fullName>
    </submittedName>
</protein>
<dbReference type="Gene3D" id="2.40.30.10">
    <property type="entry name" value="Translation factors"/>
    <property type="match status" value="1"/>
</dbReference>
<evidence type="ECO:0000256" key="5">
    <source>
        <dbReference type="ARBA" id="ARBA00022827"/>
    </source>
</evidence>
<evidence type="ECO:0000256" key="6">
    <source>
        <dbReference type="ARBA" id="ARBA00022857"/>
    </source>
</evidence>
<keyword evidence="6" id="KW-0521">NADP</keyword>
<dbReference type="InterPro" id="IPR003097">
    <property type="entry name" value="CysJ-like_FAD-binding"/>
</dbReference>
<dbReference type="PRINTS" id="PR00371">
    <property type="entry name" value="FPNCR"/>
</dbReference>
<evidence type="ECO:0000256" key="4">
    <source>
        <dbReference type="ARBA" id="ARBA00022643"/>
    </source>
</evidence>
<keyword evidence="4" id="KW-0288">FMN</keyword>
<organism evidence="11 12">
    <name type="scientific">Mycolicibacterium komossense</name>
    <dbReference type="NCBI Taxonomy" id="1779"/>
    <lineage>
        <taxon>Bacteria</taxon>
        <taxon>Bacillati</taxon>
        <taxon>Actinomycetota</taxon>
        <taxon>Actinomycetes</taxon>
        <taxon>Mycobacteriales</taxon>
        <taxon>Mycobacteriaceae</taxon>
        <taxon>Mycolicibacterium</taxon>
    </lineage>
</organism>
<keyword evidence="8" id="KW-0028">Amino-acid biosynthesis</keyword>
<keyword evidence="8" id="KW-0198">Cysteine biosynthesis</keyword>
<keyword evidence="12" id="KW-1185">Reference proteome</keyword>
<evidence type="ECO:0000256" key="3">
    <source>
        <dbReference type="ARBA" id="ARBA00022630"/>
    </source>
</evidence>
<comment type="cofactor">
    <cofactor evidence="2">
        <name>FAD</name>
        <dbReference type="ChEBI" id="CHEBI:57692"/>
    </cofactor>
</comment>
<keyword evidence="7" id="KW-0560">Oxidoreductase</keyword>
<dbReference type="InterPro" id="IPR008254">
    <property type="entry name" value="Flavodoxin/NO_synth"/>
</dbReference>
<dbReference type="InterPro" id="IPR001433">
    <property type="entry name" value="OxRdtase_FAD/NAD-bd"/>
</dbReference>
<dbReference type="Pfam" id="PF00667">
    <property type="entry name" value="FAD_binding_1"/>
    <property type="match status" value="2"/>
</dbReference>
<evidence type="ECO:0000259" key="10">
    <source>
        <dbReference type="PROSITE" id="PS51384"/>
    </source>
</evidence>
<dbReference type="InterPro" id="IPR017927">
    <property type="entry name" value="FAD-bd_FR_type"/>
</dbReference>
<dbReference type="CDD" id="cd06199">
    <property type="entry name" value="SiR"/>
    <property type="match status" value="1"/>
</dbReference>
<evidence type="ECO:0000313" key="11">
    <source>
        <dbReference type="EMBL" id="MCV7228670.1"/>
    </source>
</evidence>
<comment type="caution">
    <text evidence="11">The sequence shown here is derived from an EMBL/GenBank/DDBJ whole genome shotgun (WGS) entry which is preliminary data.</text>
</comment>
<dbReference type="Gene3D" id="1.20.990.10">
    <property type="entry name" value="NADPH-cytochrome p450 Reductase, Chain A, domain 3"/>
    <property type="match status" value="1"/>
</dbReference>
<dbReference type="PANTHER" id="PTHR19384">
    <property type="entry name" value="NITRIC OXIDE SYNTHASE-RELATED"/>
    <property type="match status" value="1"/>
</dbReference>
<accession>A0ABT3CGQ7</accession>
<dbReference type="SUPFAM" id="SSF52218">
    <property type="entry name" value="Flavoproteins"/>
    <property type="match status" value="1"/>
</dbReference>
<evidence type="ECO:0000256" key="8">
    <source>
        <dbReference type="ARBA" id="ARBA00023192"/>
    </source>
</evidence>
<dbReference type="PROSITE" id="PS50902">
    <property type="entry name" value="FLAVODOXIN_LIKE"/>
    <property type="match status" value="1"/>
</dbReference>
<proteinExistence type="predicted"/>
<dbReference type="RefSeq" id="WP_264069821.1">
    <property type="nucleotide sequence ID" value="NZ_JACKTY010000033.1"/>
</dbReference>
<name>A0ABT3CGQ7_9MYCO</name>
<dbReference type="PROSITE" id="PS51384">
    <property type="entry name" value="FAD_FR"/>
    <property type="match status" value="1"/>
</dbReference>
<evidence type="ECO:0000259" key="9">
    <source>
        <dbReference type="PROSITE" id="PS50902"/>
    </source>
</evidence>
<dbReference type="InterPro" id="IPR001709">
    <property type="entry name" value="Flavoprot_Pyr_Nucl_cyt_Rdtase"/>
</dbReference>
<feature type="domain" description="FAD-binding FR-type" evidence="10">
    <location>
        <begin position="185"/>
        <end position="381"/>
    </location>
</feature>
<dbReference type="InterPro" id="IPR023173">
    <property type="entry name" value="NADPH_Cyt_P450_Rdtase_alpha"/>
</dbReference>
<keyword evidence="3" id="KW-0285">Flavoprotein</keyword>
<sequence>MPDQSGPSLIVGYASDMGTAEYIAFQLTEALKAVGIDATEVELNEVQPTDLQAATHLVVVASTFGDGEMPDNGALFWEALSADGVEALPNLNYAVLALGDSSYEQFCNAGLLLDARLGELGATRLLTRVDLDCYREGDAKAWLADIVKLLEAKLLPAPGSARTANAATTPVVTSAVREHSIWDSGNPFTARLVVNRRLTEPDSDKDVRHYEIDLGDSGIAYQAGDSIAVHPVNDPDLVESILAQLGVSPDHMVAEYEETLGVLLSEHLEIRNPPRALHALVAGRAAAPVLDFPGTYDVLDLLELADVSVDELLDTLRPLQFRDYSIASSPLEHPNHVHLTVATVQYTAGGRRRGGVASTFLAHRGDAIRLHPRPNHAFRLPAPDVPIIMVGPGTGIAPFRGFLRERQVSGASGRSWLFFGDRRRATDFLYGEELQAHLESGVLTKLNLAFSRDRGPNDRKEYVQHHMVANAGELFAWLEDGAHFYVCGDADHMAKDVDRALHEVVATSGAMTEGAAHAYVNELIRAHRYVRDVY</sequence>
<dbReference type="InterPro" id="IPR017938">
    <property type="entry name" value="Riboflavin_synthase-like_b-brl"/>
</dbReference>
<dbReference type="Gene3D" id="3.40.50.360">
    <property type="match status" value="1"/>
</dbReference>
<evidence type="ECO:0000256" key="1">
    <source>
        <dbReference type="ARBA" id="ARBA00001917"/>
    </source>
</evidence>
<dbReference type="InterPro" id="IPR029039">
    <property type="entry name" value="Flavoprotein-like_sf"/>
</dbReference>
<dbReference type="Gene3D" id="3.40.50.80">
    <property type="entry name" value="Nucleotide-binding domain of ferredoxin-NADP reductase (FNR) module"/>
    <property type="match status" value="1"/>
</dbReference>
<dbReference type="EMBL" id="JACKTY010000033">
    <property type="protein sequence ID" value="MCV7228670.1"/>
    <property type="molecule type" value="Genomic_DNA"/>
</dbReference>
<evidence type="ECO:0000256" key="2">
    <source>
        <dbReference type="ARBA" id="ARBA00001974"/>
    </source>
</evidence>
<keyword evidence="5" id="KW-0274">FAD</keyword>
<dbReference type="SUPFAM" id="SSF52343">
    <property type="entry name" value="Ferredoxin reductase-like, C-terminal NADP-linked domain"/>
    <property type="match status" value="1"/>
</dbReference>
<dbReference type="InterPro" id="IPR039261">
    <property type="entry name" value="FNR_nucleotide-bd"/>
</dbReference>
<reference evidence="11 12" key="1">
    <citation type="journal article" date="2022" name="BMC Genomics">
        <title>Comparative genome analysis of mycobacteria focusing on tRNA and non-coding RNA.</title>
        <authorList>
            <person name="Behra P.R.K."/>
            <person name="Pettersson B.M.F."/>
            <person name="Ramesh M."/>
            <person name="Das S."/>
            <person name="Dasgupta S."/>
            <person name="Kirsebom L.A."/>
        </authorList>
    </citation>
    <scope>NUCLEOTIDE SEQUENCE [LARGE SCALE GENOMIC DNA]</scope>
    <source>
        <strain evidence="11 12">DSM 44078</strain>
    </source>
</reference>
<dbReference type="Proteomes" id="UP001526201">
    <property type="component" value="Unassembled WGS sequence"/>
</dbReference>
<comment type="cofactor">
    <cofactor evidence="1">
        <name>FMN</name>
        <dbReference type="ChEBI" id="CHEBI:58210"/>
    </cofactor>
</comment>
<feature type="domain" description="Flavodoxin-like" evidence="9">
    <location>
        <begin position="9"/>
        <end position="147"/>
    </location>
</feature>
<dbReference type="Pfam" id="PF00175">
    <property type="entry name" value="NAD_binding_1"/>
    <property type="match status" value="1"/>
</dbReference>
<dbReference type="InterPro" id="IPR001094">
    <property type="entry name" value="Flavdoxin-like"/>
</dbReference>
<dbReference type="PRINTS" id="PR00369">
    <property type="entry name" value="FLAVODOXIN"/>
</dbReference>
<evidence type="ECO:0000313" key="12">
    <source>
        <dbReference type="Proteomes" id="UP001526201"/>
    </source>
</evidence>
<gene>
    <name evidence="11" type="ORF">H7J73_21885</name>
</gene>